<dbReference type="EMBL" id="JACIIV010000005">
    <property type="protein sequence ID" value="MBB6226649.1"/>
    <property type="molecule type" value="Genomic_DNA"/>
</dbReference>
<feature type="domain" description="Major facilitator superfamily (MFS) profile" evidence="6">
    <location>
        <begin position="13"/>
        <end position="399"/>
    </location>
</feature>
<feature type="transmembrane region" description="Helical" evidence="5">
    <location>
        <begin position="248"/>
        <end position="267"/>
    </location>
</feature>
<feature type="transmembrane region" description="Helical" evidence="5">
    <location>
        <begin position="79"/>
        <end position="98"/>
    </location>
</feature>
<dbReference type="PANTHER" id="PTHR11662:SF399">
    <property type="entry name" value="FI19708P1-RELATED"/>
    <property type="match status" value="1"/>
</dbReference>
<dbReference type="InterPro" id="IPR020846">
    <property type="entry name" value="MFS_dom"/>
</dbReference>
<feature type="transmembrane region" description="Helical" evidence="5">
    <location>
        <begin position="287"/>
        <end position="306"/>
    </location>
</feature>
<comment type="caution">
    <text evidence="7">The sequence shown here is derived from an EMBL/GenBank/DDBJ whole genome shotgun (WGS) entry which is preliminary data.</text>
</comment>
<feature type="transmembrane region" description="Helical" evidence="5">
    <location>
        <begin position="44"/>
        <end position="67"/>
    </location>
</feature>
<dbReference type="Pfam" id="PF07690">
    <property type="entry name" value="MFS_1"/>
    <property type="match status" value="1"/>
</dbReference>
<evidence type="ECO:0000256" key="1">
    <source>
        <dbReference type="ARBA" id="ARBA00004141"/>
    </source>
</evidence>
<dbReference type="InterPro" id="IPR001958">
    <property type="entry name" value="Tet-R_TetA/multi-R_MdtG-like"/>
</dbReference>
<evidence type="ECO:0000313" key="7">
    <source>
        <dbReference type="EMBL" id="MBB6226649.1"/>
    </source>
</evidence>
<keyword evidence="3 5" id="KW-1133">Transmembrane helix</keyword>
<keyword evidence="4 5" id="KW-0472">Membrane</keyword>
<dbReference type="PANTHER" id="PTHR11662">
    <property type="entry name" value="SOLUTE CARRIER FAMILY 17"/>
    <property type="match status" value="1"/>
</dbReference>
<comment type="subcellular location">
    <subcellularLocation>
        <location evidence="1">Membrane</location>
        <topology evidence="1">Multi-pass membrane protein</topology>
    </subcellularLocation>
</comment>
<dbReference type="RefSeq" id="WP_184195763.1">
    <property type="nucleotide sequence ID" value="NZ_JACIIV010000005.1"/>
</dbReference>
<gene>
    <name evidence="7" type="ORF">FHS79_000807</name>
</gene>
<dbReference type="InterPro" id="IPR036259">
    <property type="entry name" value="MFS_trans_sf"/>
</dbReference>
<dbReference type="PRINTS" id="PR01035">
    <property type="entry name" value="TCRTETA"/>
</dbReference>
<dbReference type="GO" id="GO:0016020">
    <property type="term" value="C:membrane"/>
    <property type="evidence" value="ECO:0007669"/>
    <property type="project" value="UniProtKB-SubCell"/>
</dbReference>
<keyword evidence="8" id="KW-1185">Reference proteome</keyword>
<dbReference type="PROSITE" id="PS50850">
    <property type="entry name" value="MFS"/>
    <property type="match status" value="1"/>
</dbReference>
<feature type="transmembrane region" description="Helical" evidence="5">
    <location>
        <begin position="345"/>
        <end position="368"/>
    </location>
</feature>
<evidence type="ECO:0000256" key="4">
    <source>
        <dbReference type="ARBA" id="ARBA00023136"/>
    </source>
</evidence>
<dbReference type="GO" id="GO:0022857">
    <property type="term" value="F:transmembrane transporter activity"/>
    <property type="evidence" value="ECO:0007669"/>
    <property type="project" value="InterPro"/>
</dbReference>
<dbReference type="Gene3D" id="1.20.1250.20">
    <property type="entry name" value="MFS general substrate transporter like domains"/>
    <property type="match status" value="2"/>
</dbReference>
<protein>
    <submittedName>
        <fullName evidence="7">ACS family D-galactonate transporter-like MFS transporter</fullName>
    </submittedName>
</protein>
<evidence type="ECO:0000256" key="5">
    <source>
        <dbReference type="SAM" id="Phobius"/>
    </source>
</evidence>
<feature type="transmembrane region" description="Helical" evidence="5">
    <location>
        <begin position="138"/>
        <end position="160"/>
    </location>
</feature>
<accession>A0A841L1E6</accession>
<organism evidence="7 8">
    <name type="scientific">Polymorphobacter multimanifer</name>
    <dbReference type="NCBI Taxonomy" id="1070431"/>
    <lineage>
        <taxon>Bacteria</taxon>
        <taxon>Pseudomonadati</taxon>
        <taxon>Pseudomonadota</taxon>
        <taxon>Alphaproteobacteria</taxon>
        <taxon>Sphingomonadales</taxon>
        <taxon>Sphingosinicellaceae</taxon>
        <taxon>Polymorphobacter</taxon>
    </lineage>
</organism>
<proteinExistence type="predicted"/>
<keyword evidence="2 5" id="KW-0812">Transmembrane</keyword>
<dbReference type="Proteomes" id="UP000538147">
    <property type="component" value="Unassembled WGS sequence"/>
</dbReference>
<evidence type="ECO:0000256" key="2">
    <source>
        <dbReference type="ARBA" id="ARBA00022692"/>
    </source>
</evidence>
<feature type="transmembrane region" description="Helical" evidence="5">
    <location>
        <begin position="212"/>
        <end position="236"/>
    </location>
</feature>
<evidence type="ECO:0000256" key="3">
    <source>
        <dbReference type="ARBA" id="ARBA00022989"/>
    </source>
</evidence>
<name>A0A841L1E6_9SPHN</name>
<feature type="transmembrane region" description="Helical" evidence="5">
    <location>
        <begin position="312"/>
        <end position="333"/>
    </location>
</feature>
<feature type="transmembrane region" description="Helical" evidence="5">
    <location>
        <begin position="374"/>
        <end position="395"/>
    </location>
</feature>
<reference evidence="7 8" key="1">
    <citation type="submission" date="2020-08" db="EMBL/GenBank/DDBJ databases">
        <title>Genomic Encyclopedia of Type Strains, Phase IV (KMG-IV): sequencing the most valuable type-strain genomes for metagenomic binning, comparative biology and taxonomic classification.</title>
        <authorList>
            <person name="Goeker M."/>
        </authorList>
    </citation>
    <scope>NUCLEOTIDE SEQUENCE [LARGE SCALE GENOMIC DNA]</scope>
    <source>
        <strain evidence="7 8">DSM 102189</strain>
    </source>
</reference>
<dbReference type="InterPro" id="IPR011701">
    <property type="entry name" value="MFS"/>
</dbReference>
<dbReference type="SUPFAM" id="SSF103473">
    <property type="entry name" value="MFS general substrate transporter"/>
    <property type="match status" value="1"/>
</dbReference>
<dbReference type="InterPro" id="IPR050382">
    <property type="entry name" value="MFS_Na/Anion_cotransporter"/>
</dbReference>
<sequence length="403" mass="42204">MGATRPIAPSRSLIWLIGLSIALNYIDRGAVSVAAPLIQSELKLSATGYGVIVSAFYWTYVPCLALAGWLADRGSVHRLMAAGVAVWALATAAIGLAGSVTVLIILRLMMGLGEGVAFPCGSKIIARTPEAGRGRANISLGLGIALGPFIGTLAGGFILARYGWRPMFIVFGLATLLWLVPWAGRRSEVDQPGAAQPLPTMSWLRLVQLPQLWAMTVLHICASHGIYFLIAWLPLWLVRVRGFDITDMALITGLFYLVQAVSGWVAAVVSDRMITQGRDASTIRKTLLLLCMAIATTAVLALPGTASTPLLIIWLVVASIGFGPLPNLLFTAGQTLAGPESAGRWVGLQAGVGNLSGVIGPVMVGMIVDAAGYAPAFWATAAIMVTGAIAFAAGVPRLKPIAA</sequence>
<evidence type="ECO:0000313" key="8">
    <source>
        <dbReference type="Proteomes" id="UP000538147"/>
    </source>
</evidence>
<dbReference type="AlphaFoldDB" id="A0A841L1E6"/>
<evidence type="ECO:0000259" key="6">
    <source>
        <dbReference type="PROSITE" id="PS50850"/>
    </source>
</evidence>